<dbReference type="GO" id="GO:0005829">
    <property type="term" value="C:cytosol"/>
    <property type="evidence" value="ECO:0007669"/>
    <property type="project" value="TreeGrafter"/>
</dbReference>
<evidence type="ECO:0000256" key="3">
    <source>
        <dbReference type="ARBA" id="ARBA00023002"/>
    </source>
</evidence>
<keyword evidence="3" id="KW-0560">Oxidoreductase</keyword>
<dbReference type="PRINTS" id="PR00080">
    <property type="entry name" value="SDRFAMILY"/>
</dbReference>
<evidence type="ECO:0000256" key="2">
    <source>
        <dbReference type="ARBA" id="ARBA00006484"/>
    </source>
</evidence>
<evidence type="ECO:0000313" key="5">
    <source>
        <dbReference type="EnsemblPlants" id="EMT06462"/>
    </source>
</evidence>
<dbReference type="Gene3D" id="3.40.50.720">
    <property type="entry name" value="NAD(P)-binding Rossmann-like Domain"/>
    <property type="match status" value="1"/>
</dbReference>
<dbReference type="Pfam" id="PF00106">
    <property type="entry name" value="adh_short"/>
    <property type="match status" value="1"/>
</dbReference>
<organism evidence="5">
    <name type="scientific">Aegilops tauschii</name>
    <name type="common">Tausch's goatgrass</name>
    <name type="synonym">Aegilops squarrosa</name>
    <dbReference type="NCBI Taxonomy" id="37682"/>
    <lineage>
        <taxon>Eukaryota</taxon>
        <taxon>Viridiplantae</taxon>
        <taxon>Streptophyta</taxon>
        <taxon>Embryophyta</taxon>
        <taxon>Tracheophyta</taxon>
        <taxon>Spermatophyta</taxon>
        <taxon>Magnoliopsida</taxon>
        <taxon>Liliopsida</taxon>
        <taxon>Poales</taxon>
        <taxon>Poaceae</taxon>
        <taxon>BOP clade</taxon>
        <taxon>Pooideae</taxon>
        <taxon>Triticodae</taxon>
        <taxon>Triticeae</taxon>
        <taxon>Triticinae</taxon>
        <taxon>Aegilops</taxon>
    </lineage>
</organism>
<dbReference type="PANTHER" id="PTHR43391">
    <property type="entry name" value="RETINOL DEHYDROGENASE-RELATED"/>
    <property type="match status" value="1"/>
</dbReference>
<dbReference type="PROSITE" id="PS00061">
    <property type="entry name" value="ADH_SHORT"/>
    <property type="match status" value="1"/>
</dbReference>
<name>M8BU43_AEGTA</name>
<dbReference type="EnsemblPlants" id="EMT06462">
    <property type="protein sequence ID" value="EMT06462"/>
    <property type="gene ID" value="F775_52091"/>
</dbReference>
<evidence type="ECO:0000256" key="4">
    <source>
        <dbReference type="RuleBase" id="RU000363"/>
    </source>
</evidence>
<evidence type="ECO:0000256" key="1">
    <source>
        <dbReference type="ARBA" id="ARBA00004606"/>
    </source>
</evidence>
<dbReference type="InterPro" id="IPR036291">
    <property type="entry name" value="NAD(P)-bd_dom_sf"/>
</dbReference>
<proteinExistence type="inferred from homology"/>
<dbReference type="PANTHER" id="PTHR43391:SF89">
    <property type="entry name" value="11-BETA-HYDROXYSTEROID DEHYDROGENASE 1A-RELATED"/>
    <property type="match status" value="1"/>
</dbReference>
<dbReference type="InterPro" id="IPR020904">
    <property type="entry name" value="Sc_DH/Rdtase_CS"/>
</dbReference>
<reference evidence="5" key="1">
    <citation type="submission" date="2015-06" db="UniProtKB">
        <authorList>
            <consortium name="EnsemblPlants"/>
        </authorList>
    </citation>
    <scope>IDENTIFICATION</scope>
</reference>
<dbReference type="InterPro" id="IPR002347">
    <property type="entry name" value="SDR_fam"/>
</dbReference>
<dbReference type="PRINTS" id="PR00081">
    <property type="entry name" value="GDHRDH"/>
</dbReference>
<dbReference type="AlphaFoldDB" id="M8BU43"/>
<accession>M8BU43</accession>
<comment type="subcellular location">
    <subcellularLocation>
        <location evidence="1">Membrane</location>
        <topology evidence="1">Single-pass type II membrane protein</topology>
    </subcellularLocation>
</comment>
<sequence length="422" mass="45956">MARQTLTNGFLSGFMHVGLALVLLAYLPIAFLCRLVYRLLIRPFAAGEDLRGKVVLITGASSGIGENLAYEYARKGACVALVARTEIALRAVAKTARELGAPDTLVVPADITNVDEAKRAVEETVAHFGKLNHLVANAGVWSSCFFEEITNVSAFQNVMDLNFWGAVYPTYFALPYLKASRGNIVVTASVAGRVPVARMSFYNASKAAVIRFYETLRAEVGPHVRVTILMPGYVVSNLTMGKGVQKDGNVGFDEEARDINVGPLPVGKTETLAEVGGGSVRRGDHYVTWPGWYWPFHMVMCAAPELVDCFSRAFTSPSPATRTATRSARQAVGPLPVGKTETLAEVVVARVGRGDHYVTWPGWYWPFHMVMCAAPELVDCFSRAFYVSKSSDKDGDALSKKILMAVGGNKFYPKNIRSPQSQ</sequence>
<protein>
    <submittedName>
        <fullName evidence="5">Uncharacterized protein</fullName>
    </submittedName>
</protein>
<dbReference type="SUPFAM" id="SSF51735">
    <property type="entry name" value="NAD(P)-binding Rossmann-fold domains"/>
    <property type="match status" value="1"/>
</dbReference>
<dbReference type="GO" id="GO:0016020">
    <property type="term" value="C:membrane"/>
    <property type="evidence" value="ECO:0007669"/>
    <property type="project" value="UniProtKB-SubCell"/>
</dbReference>
<dbReference type="GO" id="GO:0016491">
    <property type="term" value="F:oxidoreductase activity"/>
    <property type="evidence" value="ECO:0007669"/>
    <property type="project" value="UniProtKB-KW"/>
</dbReference>
<comment type="similarity">
    <text evidence="2 4">Belongs to the short-chain dehydrogenases/reductases (SDR) family.</text>
</comment>